<dbReference type="KEGG" id="ares:IWH25_02860"/>
<keyword evidence="4" id="KW-0472">Membrane</keyword>
<keyword evidence="3" id="KW-1133">Transmembrane helix</keyword>
<feature type="chain" id="PRO_5037640094" evidence="5">
    <location>
        <begin position="22"/>
        <end position="276"/>
    </location>
</feature>
<reference evidence="7" key="1">
    <citation type="submission" date="2020-11" db="EMBL/GenBank/DDBJ databases">
        <title>Azospira restricta DSM 18626 genome sequence.</title>
        <authorList>
            <person name="Moe W.M."/>
        </authorList>
    </citation>
    <scope>NUCLEOTIDE SEQUENCE</scope>
    <source>
        <strain evidence="7">DSM 18626</strain>
    </source>
</reference>
<feature type="signal peptide" evidence="5">
    <location>
        <begin position="1"/>
        <end position="21"/>
    </location>
</feature>
<accession>A0A974Y4B4</accession>
<name>A0A974Y4B4_9RHOO</name>
<keyword evidence="2" id="KW-0812">Transmembrane</keyword>
<dbReference type="InterPro" id="IPR029095">
    <property type="entry name" value="NarX-like_N"/>
</dbReference>
<gene>
    <name evidence="7" type="ORF">IWH25_02860</name>
</gene>
<dbReference type="RefSeq" id="WP_203387853.1">
    <property type="nucleotide sequence ID" value="NZ_CP064781.1"/>
</dbReference>
<organism evidence="7 8">
    <name type="scientific">Azospira restricta</name>
    <dbReference type="NCBI Taxonomy" id="404405"/>
    <lineage>
        <taxon>Bacteria</taxon>
        <taxon>Pseudomonadati</taxon>
        <taxon>Pseudomonadota</taxon>
        <taxon>Betaproteobacteria</taxon>
        <taxon>Rhodocyclales</taxon>
        <taxon>Rhodocyclaceae</taxon>
        <taxon>Azospira</taxon>
    </lineage>
</organism>
<dbReference type="GO" id="GO:0016020">
    <property type="term" value="C:membrane"/>
    <property type="evidence" value="ECO:0007669"/>
    <property type="project" value="UniProtKB-SubCell"/>
</dbReference>
<comment type="subcellular location">
    <subcellularLocation>
        <location evidence="1">Membrane</location>
        <topology evidence="1">Multi-pass membrane protein</topology>
    </subcellularLocation>
</comment>
<evidence type="ECO:0000256" key="5">
    <source>
        <dbReference type="SAM" id="SignalP"/>
    </source>
</evidence>
<evidence type="ECO:0000259" key="6">
    <source>
        <dbReference type="Pfam" id="PF13675"/>
    </source>
</evidence>
<evidence type="ECO:0000313" key="7">
    <source>
        <dbReference type="EMBL" id="QRJ64311.1"/>
    </source>
</evidence>
<proteinExistence type="predicted"/>
<sequence length="276" mass="29725">MKTALAAALLACSLFTATVHGAPAPAGRPAVTQELVAAGELRLQSQRLAKLWLQAGLGINAGAASRQLADGVVRFERSLAALGHLARNEHTQKPLQRIGELWTEYRSVLLLPYGSDGLAAVNRLADELMLASGRLSLRVEAQADGGGGRLLDLSLRQNMLAQRLARLYLLAQAGDRSRGRLVDIEQARKEFATALDELAAARENTPASREALALARGQWLFFERALAEIGKPGSRADHVATTSERIREVLDEVSRQYAADLDTPQLATAAVAPRRN</sequence>
<dbReference type="Pfam" id="PF13675">
    <property type="entry name" value="PilJ"/>
    <property type="match status" value="1"/>
</dbReference>
<feature type="domain" description="NarX-like N-terminal" evidence="6">
    <location>
        <begin position="37"/>
        <end position="102"/>
    </location>
</feature>
<keyword evidence="8" id="KW-1185">Reference proteome</keyword>
<evidence type="ECO:0000256" key="2">
    <source>
        <dbReference type="ARBA" id="ARBA00022692"/>
    </source>
</evidence>
<protein>
    <submittedName>
        <fullName evidence="7">Type IV pili methyl-accepting chemotaxis transducer N-terminal domain-containing protein</fullName>
    </submittedName>
</protein>
<dbReference type="EMBL" id="CP064781">
    <property type="protein sequence ID" value="QRJ64311.1"/>
    <property type="molecule type" value="Genomic_DNA"/>
</dbReference>
<keyword evidence="5" id="KW-0732">Signal</keyword>
<dbReference type="Proteomes" id="UP000663444">
    <property type="component" value="Chromosome"/>
</dbReference>
<evidence type="ECO:0000256" key="1">
    <source>
        <dbReference type="ARBA" id="ARBA00004141"/>
    </source>
</evidence>
<dbReference type="AlphaFoldDB" id="A0A974Y4B4"/>
<evidence type="ECO:0000256" key="4">
    <source>
        <dbReference type="ARBA" id="ARBA00023136"/>
    </source>
</evidence>
<evidence type="ECO:0000313" key="8">
    <source>
        <dbReference type="Proteomes" id="UP000663444"/>
    </source>
</evidence>
<evidence type="ECO:0000256" key="3">
    <source>
        <dbReference type="ARBA" id="ARBA00022989"/>
    </source>
</evidence>